<evidence type="ECO:0000256" key="1">
    <source>
        <dbReference type="ARBA" id="ARBA00022723"/>
    </source>
</evidence>
<evidence type="ECO:0000259" key="7">
    <source>
        <dbReference type="PROSITE" id="PS51039"/>
    </source>
</evidence>
<keyword evidence="3 5" id="KW-0863">Zinc-finger</keyword>
<dbReference type="InterPro" id="IPR057357">
    <property type="entry name" value="Znf-C2H2_ZFAND2A/B"/>
</dbReference>
<feature type="region of interest" description="Disordered" evidence="6">
    <location>
        <begin position="348"/>
        <end position="396"/>
    </location>
</feature>
<dbReference type="SMART" id="SM00154">
    <property type="entry name" value="ZnF_AN1"/>
    <property type="match status" value="2"/>
</dbReference>
<reference evidence="8" key="1">
    <citation type="submission" date="2022-08" db="EMBL/GenBank/DDBJ databases">
        <title>Novel sulphate-reducing endosymbionts in the free-living metamonad Anaeramoeba.</title>
        <authorList>
            <person name="Jerlstrom-Hultqvist J."/>
            <person name="Cepicka I."/>
            <person name="Gallot-Lavallee L."/>
            <person name="Salas-Leiva D."/>
            <person name="Curtis B.A."/>
            <person name="Zahonova K."/>
            <person name="Pipaliya S."/>
            <person name="Dacks J."/>
            <person name="Roger A.J."/>
        </authorList>
    </citation>
    <scope>NUCLEOTIDE SEQUENCE</scope>
    <source>
        <strain evidence="8">Busselton2</strain>
    </source>
</reference>
<feature type="region of interest" description="Disordered" evidence="6">
    <location>
        <begin position="271"/>
        <end position="311"/>
    </location>
</feature>
<gene>
    <name evidence="8" type="ORF">M0812_01078</name>
</gene>
<protein>
    <submittedName>
        <fullName evidence="8">Zinc finger an1-type domain 2a</fullName>
    </submittedName>
</protein>
<dbReference type="PROSITE" id="PS51039">
    <property type="entry name" value="ZF_AN1"/>
    <property type="match status" value="2"/>
</dbReference>
<feature type="compositionally biased region" description="Basic and acidic residues" evidence="6">
    <location>
        <begin position="55"/>
        <end position="65"/>
    </location>
</feature>
<evidence type="ECO:0000256" key="6">
    <source>
        <dbReference type="SAM" id="MobiDB-lite"/>
    </source>
</evidence>
<dbReference type="AlphaFoldDB" id="A0AAV8A704"/>
<dbReference type="PANTHER" id="PTHR14677:SF40">
    <property type="entry name" value="CDC48-ASSOCIATED UBIQUITIN-LIKE_ZINC FINGER PROTEIN 1"/>
    <property type="match status" value="1"/>
</dbReference>
<dbReference type="GO" id="GO:0008270">
    <property type="term" value="F:zinc ion binding"/>
    <property type="evidence" value="ECO:0007669"/>
    <property type="project" value="UniProtKB-KW"/>
</dbReference>
<evidence type="ECO:0000256" key="2">
    <source>
        <dbReference type="ARBA" id="ARBA00022737"/>
    </source>
</evidence>
<dbReference type="Pfam" id="PF01428">
    <property type="entry name" value="zf-AN1"/>
    <property type="match status" value="2"/>
</dbReference>
<keyword evidence="2" id="KW-0677">Repeat</keyword>
<dbReference type="PANTHER" id="PTHR14677">
    <property type="entry name" value="ARSENITE INDUCUBLE RNA ASSOCIATED PROTEIN AIP-1-RELATED"/>
    <property type="match status" value="1"/>
</dbReference>
<feature type="compositionally biased region" description="Basic and acidic residues" evidence="6">
    <location>
        <begin position="28"/>
        <end position="43"/>
    </location>
</feature>
<feature type="compositionally biased region" description="Basic residues" evidence="6">
    <location>
        <begin position="279"/>
        <end position="305"/>
    </location>
</feature>
<accession>A0AAV8A704</accession>
<feature type="compositionally biased region" description="Basic and acidic residues" evidence="6">
    <location>
        <begin position="74"/>
        <end position="103"/>
    </location>
</feature>
<keyword evidence="4" id="KW-0862">Zinc</keyword>
<feature type="domain" description="AN1-type" evidence="7">
    <location>
        <begin position="312"/>
        <end position="360"/>
    </location>
</feature>
<comment type="caution">
    <text evidence="8">The sequence shown here is derived from an EMBL/GenBank/DDBJ whole genome shotgun (WGS) entry which is preliminary data.</text>
</comment>
<dbReference type="Gene3D" id="4.10.1110.10">
    <property type="entry name" value="AN1-like Zinc finger"/>
    <property type="match status" value="2"/>
</dbReference>
<feature type="compositionally biased region" description="Basic residues" evidence="6">
    <location>
        <begin position="355"/>
        <end position="396"/>
    </location>
</feature>
<organism evidence="8 9">
    <name type="scientific">Anaeramoeba flamelloides</name>
    <dbReference type="NCBI Taxonomy" id="1746091"/>
    <lineage>
        <taxon>Eukaryota</taxon>
        <taxon>Metamonada</taxon>
        <taxon>Anaeramoebidae</taxon>
        <taxon>Anaeramoeba</taxon>
    </lineage>
</organism>
<evidence type="ECO:0000313" key="8">
    <source>
        <dbReference type="EMBL" id="KAJ3448597.1"/>
    </source>
</evidence>
<proteinExistence type="predicted"/>
<dbReference type="InterPro" id="IPR000058">
    <property type="entry name" value="Znf_AN1"/>
</dbReference>
<evidence type="ECO:0000256" key="4">
    <source>
        <dbReference type="ARBA" id="ARBA00022833"/>
    </source>
</evidence>
<feature type="compositionally biased region" description="Basic residues" evidence="6">
    <location>
        <begin position="112"/>
        <end position="124"/>
    </location>
</feature>
<dbReference type="GO" id="GO:0005737">
    <property type="term" value="C:cytoplasm"/>
    <property type="evidence" value="ECO:0007669"/>
    <property type="project" value="TreeGrafter"/>
</dbReference>
<keyword evidence="1" id="KW-0479">Metal-binding</keyword>
<evidence type="ECO:0000256" key="3">
    <source>
        <dbReference type="ARBA" id="ARBA00022771"/>
    </source>
</evidence>
<evidence type="ECO:0000256" key="5">
    <source>
        <dbReference type="PROSITE-ProRule" id="PRU00449"/>
    </source>
</evidence>
<dbReference type="Pfam" id="PF25403">
    <property type="entry name" value="zf-C2H2_ZFAND2"/>
    <property type="match status" value="1"/>
</dbReference>
<dbReference type="EMBL" id="JANTQA010000015">
    <property type="protein sequence ID" value="KAJ3448597.1"/>
    <property type="molecule type" value="Genomic_DNA"/>
</dbReference>
<name>A0AAV8A704_9EUKA</name>
<dbReference type="InterPro" id="IPR035896">
    <property type="entry name" value="AN1-like_Znf"/>
</dbReference>
<evidence type="ECO:0000313" key="9">
    <source>
        <dbReference type="Proteomes" id="UP001146793"/>
    </source>
</evidence>
<dbReference type="SUPFAM" id="SSF118310">
    <property type="entry name" value="AN1-like Zinc finger"/>
    <property type="match status" value="2"/>
</dbReference>
<feature type="compositionally biased region" description="Basic and acidic residues" evidence="6">
    <location>
        <begin position="1"/>
        <end position="11"/>
    </location>
</feature>
<feature type="domain" description="AN1-type" evidence="7">
    <location>
        <begin position="177"/>
        <end position="225"/>
    </location>
</feature>
<dbReference type="Proteomes" id="UP001146793">
    <property type="component" value="Unassembled WGS sequence"/>
</dbReference>
<sequence length="396" mass="47437">MSNFDPFKKGEPQQNQTKTAFDPFQNKSTEKTTEEKEKEKESFDPFNTTKTKNKEKKDKNEKTKTTFDPFQNKTTKERENEEEEKEKKKTNKEMESKFLRKIDNEEDELTKQMKKKERRRKGHHRIDSSSSSEYENGLIQKDLLEKKKQKEKEQEFDYFKKHEEDLDKFVKGGEDLMGLGVHCAFKICHKLDFLPFTCDLCKQKFCQEHWQAEDHDCKFMNRSEKRIYICPICNNELQVEKGQDPNRIVDRHISSKCKIGIRKSGSRIVNVNTQNQNRNRNRNRNQKSNRNKNRNKRNQNHHHQRSNVQSGQTIMYTCSEKGCKQKEKIQIKCTDCGLNFCLKHRNPITHNCQGKQKKTSRKKRVNTKNNKKNQNSQKKKQSKRKFNLKFWKKKKK</sequence>
<feature type="region of interest" description="Disordered" evidence="6">
    <location>
        <begin position="1"/>
        <end position="134"/>
    </location>
</feature>